<evidence type="ECO:0000313" key="8">
    <source>
        <dbReference type="Proteomes" id="UP001367676"/>
    </source>
</evidence>
<dbReference type="InterPro" id="IPR023795">
    <property type="entry name" value="Serpin_CS"/>
</dbReference>
<feature type="chain" id="PRO_5042874884" description="Serpin domain-containing protein" evidence="5">
    <location>
        <begin position="18"/>
        <end position="421"/>
    </location>
</feature>
<dbReference type="PROSITE" id="PS00284">
    <property type="entry name" value="SERPIN"/>
    <property type="match status" value="1"/>
</dbReference>
<evidence type="ECO:0000256" key="2">
    <source>
        <dbReference type="ARBA" id="ARBA00022690"/>
    </source>
</evidence>
<protein>
    <recommendedName>
        <fullName evidence="6">Serpin domain-containing protein</fullName>
    </recommendedName>
</protein>
<comment type="caution">
    <text evidence="7">The sequence shown here is derived from an EMBL/GenBank/DDBJ whole genome shotgun (WGS) entry which is preliminary data.</text>
</comment>
<evidence type="ECO:0000256" key="3">
    <source>
        <dbReference type="ARBA" id="ARBA00022900"/>
    </source>
</evidence>
<dbReference type="InterPro" id="IPR023796">
    <property type="entry name" value="Serpin_dom"/>
</dbReference>
<dbReference type="EMBL" id="JBBCAQ010000033">
    <property type="protein sequence ID" value="KAK7582341.1"/>
    <property type="molecule type" value="Genomic_DNA"/>
</dbReference>
<feature type="domain" description="Serpin" evidence="6">
    <location>
        <begin position="39"/>
        <end position="419"/>
    </location>
</feature>
<comment type="similarity">
    <text evidence="1 4">Belongs to the serpin family.</text>
</comment>
<evidence type="ECO:0000256" key="1">
    <source>
        <dbReference type="ARBA" id="ARBA00009500"/>
    </source>
</evidence>
<accession>A0AAN9Y2Y5</accession>
<keyword evidence="3" id="KW-0722">Serine protease inhibitor</keyword>
<dbReference type="Gene3D" id="2.30.39.10">
    <property type="entry name" value="Alpha-1-antitrypsin, domain 1"/>
    <property type="match status" value="1"/>
</dbReference>
<dbReference type="AlphaFoldDB" id="A0AAN9Y2Y5"/>
<dbReference type="InterPro" id="IPR036186">
    <property type="entry name" value="Serpin_sf"/>
</dbReference>
<dbReference type="InterPro" id="IPR042178">
    <property type="entry name" value="Serpin_sf_1"/>
</dbReference>
<evidence type="ECO:0000313" key="7">
    <source>
        <dbReference type="EMBL" id="KAK7582341.1"/>
    </source>
</evidence>
<dbReference type="Pfam" id="PF00079">
    <property type="entry name" value="Serpin"/>
    <property type="match status" value="1"/>
</dbReference>
<dbReference type="Gene3D" id="3.30.497.10">
    <property type="entry name" value="Antithrombin, subunit I, domain 2"/>
    <property type="match status" value="1"/>
</dbReference>
<dbReference type="CDD" id="cd00172">
    <property type="entry name" value="serpin"/>
    <property type="match status" value="1"/>
</dbReference>
<proteinExistence type="inferred from homology"/>
<dbReference type="InterPro" id="IPR042185">
    <property type="entry name" value="Serpin_sf_2"/>
</dbReference>
<keyword evidence="8" id="KW-1185">Reference proteome</keyword>
<evidence type="ECO:0000259" key="6">
    <source>
        <dbReference type="SMART" id="SM00093"/>
    </source>
</evidence>
<evidence type="ECO:0000256" key="4">
    <source>
        <dbReference type="RuleBase" id="RU000411"/>
    </source>
</evidence>
<organism evidence="7 8">
    <name type="scientific">Parthenolecanium corni</name>
    <dbReference type="NCBI Taxonomy" id="536013"/>
    <lineage>
        <taxon>Eukaryota</taxon>
        <taxon>Metazoa</taxon>
        <taxon>Ecdysozoa</taxon>
        <taxon>Arthropoda</taxon>
        <taxon>Hexapoda</taxon>
        <taxon>Insecta</taxon>
        <taxon>Pterygota</taxon>
        <taxon>Neoptera</taxon>
        <taxon>Paraneoptera</taxon>
        <taxon>Hemiptera</taxon>
        <taxon>Sternorrhyncha</taxon>
        <taxon>Coccoidea</taxon>
        <taxon>Coccidae</taxon>
        <taxon>Parthenolecanium</taxon>
    </lineage>
</organism>
<keyword evidence="2" id="KW-0646">Protease inhibitor</keyword>
<dbReference type="PANTHER" id="PTHR11461:SF211">
    <property type="entry name" value="GH10112P-RELATED"/>
    <property type="match status" value="1"/>
</dbReference>
<evidence type="ECO:0000256" key="5">
    <source>
        <dbReference type="SAM" id="SignalP"/>
    </source>
</evidence>
<dbReference type="GO" id="GO:0005615">
    <property type="term" value="C:extracellular space"/>
    <property type="evidence" value="ECO:0007669"/>
    <property type="project" value="InterPro"/>
</dbReference>
<gene>
    <name evidence="7" type="ORF">V9T40_013786</name>
</gene>
<keyword evidence="5" id="KW-0732">Signal</keyword>
<name>A0AAN9Y2Y5_9HEMI</name>
<dbReference type="SUPFAM" id="SSF56574">
    <property type="entry name" value="Serpins"/>
    <property type="match status" value="1"/>
</dbReference>
<dbReference type="Proteomes" id="UP001367676">
    <property type="component" value="Unassembled WGS sequence"/>
</dbReference>
<feature type="signal peptide" evidence="5">
    <location>
        <begin position="1"/>
        <end position="17"/>
    </location>
</feature>
<dbReference type="PANTHER" id="PTHR11461">
    <property type="entry name" value="SERINE PROTEASE INHIBITOR, SERPIN"/>
    <property type="match status" value="1"/>
</dbReference>
<dbReference type="InterPro" id="IPR000215">
    <property type="entry name" value="Serpin_fam"/>
</dbReference>
<dbReference type="GO" id="GO:0004867">
    <property type="term" value="F:serine-type endopeptidase inhibitor activity"/>
    <property type="evidence" value="ECO:0007669"/>
    <property type="project" value="UniProtKB-KW"/>
</dbReference>
<reference evidence="7 8" key="1">
    <citation type="submission" date="2024-03" db="EMBL/GenBank/DDBJ databases">
        <title>Adaptation during the transition from Ophiocordyceps entomopathogen to insect associate is accompanied by gene loss and intensified selection.</title>
        <authorList>
            <person name="Ward C.M."/>
            <person name="Onetto C.A."/>
            <person name="Borneman A.R."/>
        </authorList>
    </citation>
    <scope>NUCLEOTIDE SEQUENCE [LARGE SCALE GENOMIC DNA]</scope>
    <source>
        <strain evidence="7">AWRI1</strain>
        <tissue evidence="7">Single Adult Female</tissue>
    </source>
</reference>
<sequence>MSSLLVILLCSVIAAQSEEVAKPPELFPELKNGIESFTDKLTGILYKQALPNTNVVVSPLNIFGAFSVLLYGADGNTREEIANFLGFPSANEQFIAAHKNFGEFLKSLEIKKFGPCDFRDDVNETACIYEDVSVANGIFLHKEYSLVSSYAENLQSYYRGAVENVDFANEPVGATNRINKWISEKTHDLIPDLFKEPVDSSVRMIIAATLYFSAKWPRRTFHTFRSRPEKFTTETGEEKVEYIYYEKAVPYYEGDNFKAISLEYMGGDFETIFVLPNINISITDFVESFSKAQVHKIFNESASESVLYKIPCIETEWSKDLVESLKSLNLTGIFEEANLSKLISKGSGPLKISKVRHSTKLKLDEKGTVASGATTFEISTKSGRVGPPPIEFIVNRPFMLIIYHKHSSIPLFTAIIRNPTV</sequence>
<dbReference type="SMART" id="SM00093">
    <property type="entry name" value="SERPIN"/>
    <property type="match status" value="1"/>
</dbReference>